<keyword evidence="6 10" id="KW-0812">Transmembrane</keyword>
<comment type="caution">
    <text evidence="12">The sequence shown here is derived from an EMBL/GenBank/DDBJ whole genome shotgun (WGS) entry which is preliminary data.</text>
</comment>
<dbReference type="Gene3D" id="1.10.287.130">
    <property type="match status" value="1"/>
</dbReference>
<dbReference type="InterPro" id="IPR004358">
    <property type="entry name" value="Sig_transdc_His_kin-like_C"/>
</dbReference>
<evidence type="ECO:0000256" key="2">
    <source>
        <dbReference type="ARBA" id="ARBA00004370"/>
    </source>
</evidence>
<dbReference type="EMBL" id="PRDS01000004">
    <property type="protein sequence ID" value="PPB80875.1"/>
    <property type="molecule type" value="Genomic_DNA"/>
</dbReference>
<organism evidence="12 13">
    <name type="scientific">Albidovulum inexpectatum</name>
    <dbReference type="NCBI Taxonomy" id="196587"/>
    <lineage>
        <taxon>Bacteria</taxon>
        <taxon>Pseudomonadati</taxon>
        <taxon>Pseudomonadota</taxon>
        <taxon>Alphaproteobacteria</taxon>
        <taxon>Rhodobacterales</taxon>
        <taxon>Paracoccaceae</taxon>
        <taxon>Albidovulum</taxon>
    </lineage>
</organism>
<reference evidence="12 13" key="1">
    <citation type="submission" date="2018-01" db="EMBL/GenBank/DDBJ databases">
        <title>Genomic Encyclopedia of Archaeal and Bacterial Type Strains, Phase II (KMG-II): from individual species to whole genera.</title>
        <authorList>
            <person name="Goeker M."/>
        </authorList>
    </citation>
    <scope>NUCLEOTIDE SEQUENCE [LARGE SCALE GENOMIC DNA]</scope>
    <source>
        <strain evidence="12 13">DSM 12048</strain>
    </source>
</reference>
<dbReference type="SUPFAM" id="SSF47384">
    <property type="entry name" value="Homodimeric domain of signal transducing histidine kinase"/>
    <property type="match status" value="1"/>
</dbReference>
<dbReference type="RefSeq" id="WP_104070613.1">
    <property type="nucleotide sequence ID" value="NZ_PRDS01000004.1"/>
</dbReference>
<keyword evidence="8 10" id="KW-1133">Transmembrane helix</keyword>
<dbReference type="GO" id="GO:0005886">
    <property type="term" value="C:plasma membrane"/>
    <property type="evidence" value="ECO:0007669"/>
    <property type="project" value="TreeGrafter"/>
</dbReference>
<feature type="domain" description="Histidine kinase" evidence="11">
    <location>
        <begin position="240"/>
        <end position="441"/>
    </location>
</feature>
<dbReference type="GO" id="GO:0000155">
    <property type="term" value="F:phosphorelay sensor kinase activity"/>
    <property type="evidence" value="ECO:0007669"/>
    <property type="project" value="InterPro"/>
</dbReference>
<dbReference type="Gene3D" id="3.30.565.10">
    <property type="entry name" value="Histidine kinase-like ATPase, C-terminal domain"/>
    <property type="match status" value="1"/>
</dbReference>
<dbReference type="CDD" id="cd00082">
    <property type="entry name" value="HisKA"/>
    <property type="match status" value="1"/>
</dbReference>
<evidence type="ECO:0000256" key="9">
    <source>
        <dbReference type="ARBA" id="ARBA00023136"/>
    </source>
</evidence>
<dbReference type="PROSITE" id="PS50109">
    <property type="entry name" value="HIS_KIN"/>
    <property type="match status" value="1"/>
</dbReference>
<keyword evidence="4" id="KW-0597">Phosphoprotein</keyword>
<evidence type="ECO:0000256" key="1">
    <source>
        <dbReference type="ARBA" id="ARBA00000085"/>
    </source>
</evidence>
<dbReference type="InterPro" id="IPR050428">
    <property type="entry name" value="TCS_sensor_his_kinase"/>
</dbReference>
<dbReference type="AlphaFoldDB" id="A0A2S5JHW1"/>
<dbReference type="PANTHER" id="PTHR45436">
    <property type="entry name" value="SENSOR HISTIDINE KINASE YKOH"/>
    <property type="match status" value="1"/>
</dbReference>
<dbReference type="EC" id="2.7.13.3" evidence="3"/>
<dbReference type="Pfam" id="PF02518">
    <property type="entry name" value="HATPase_c"/>
    <property type="match status" value="1"/>
</dbReference>
<proteinExistence type="predicted"/>
<accession>A0A2S5JHW1</accession>
<evidence type="ECO:0000256" key="4">
    <source>
        <dbReference type="ARBA" id="ARBA00022553"/>
    </source>
</evidence>
<evidence type="ECO:0000256" key="3">
    <source>
        <dbReference type="ARBA" id="ARBA00012438"/>
    </source>
</evidence>
<name>A0A2S5JHW1_9RHOB</name>
<dbReference type="InterPro" id="IPR005467">
    <property type="entry name" value="His_kinase_dom"/>
</dbReference>
<dbReference type="PRINTS" id="PR00344">
    <property type="entry name" value="BCTRLSENSOR"/>
</dbReference>
<feature type="transmembrane region" description="Helical" evidence="10">
    <location>
        <begin position="161"/>
        <end position="184"/>
    </location>
</feature>
<evidence type="ECO:0000313" key="13">
    <source>
        <dbReference type="Proteomes" id="UP000239736"/>
    </source>
</evidence>
<keyword evidence="9 10" id="KW-0472">Membrane</keyword>
<dbReference type="InterPro" id="IPR036890">
    <property type="entry name" value="HATPase_C_sf"/>
</dbReference>
<dbReference type="PANTHER" id="PTHR45436:SF5">
    <property type="entry name" value="SENSOR HISTIDINE KINASE TRCS"/>
    <property type="match status" value="1"/>
</dbReference>
<evidence type="ECO:0000259" key="11">
    <source>
        <dbReference type="PROSITE" id="PS50109"/>
    </source>
</evidence>
<dbReference type="InterPro" id="IPR036097">
    <property type="entry name" value="HisK_dim/P_sf"/>
</dbReference>
<dbReference type="InterPro" id="IPR003661">
    <property type="entry name" value="HisK_dim/P_dom"/>
</dbReference>
<keyword evidence="13" id="KW-1185">Reference proteome</keyword>
<dbReference type="SUPFAM" id="SSF55874">
    <property type="entry name" value="ATPase domain of HSP90 chaperone/DNA topoisomerase II/histidine kinase"/>
    <property type="match status" value="1"/>
</dbReference>
<dbReference type="SMART" id="SM00387">
    <property type="entry name" value="HATPase_c"/>
    <property type="match status" value="1"/>
</dbReference>
<keyword evidence="5" id="KW-0808">Transferase</keyword>
<evidence type="ECO:0000313" key="12">
    <source>
        <dbReference type="EMBL" id="PPB80875.1"/>
    </source>
</evidence>
<gene>
    <name evidence="12" type="ORF">LV82_01608</name>
</gene>
<protein>
    <recommendedName>
        <fullName evidence="3">histidine kinase</fullName>
        <ecNumber evidence="3">2.7.13.3</ecNumber>
    </recommendedName>
</protein>
<dbReference type="OrthoDB" id="9815202at2"/>
<evidence type="ECO:0000256" key="6">
    <source>
        <dbReference type="ARBA" id="ARBA00022692"/>
    </source>
</evidence>
<feature type="transmembrane region" description="Helical" evidence="10">
    <location>
        <begin position="12"/>
        <end position="31"/>
    </location>
</feature>
<sequence length="447" mass="48410">MRSLRRRAMLFGLLWAGLVVAIGGLLLVVFFNQLTLRRFDASLAERHLGLIAALGSADGDLEIVETLLPDPAYRRPYSGRYWQVEGDNGTVAVSRSLFDTLLERPNVRMGERRFWDGVGPDGPVRGITEMVRLDDGRSLVATTAQSLTELVTDRRDVRRSLLATFAFVGVLGVLGAALIVGATLRPLGRLRADVVGRWDRGENLDPGSYPEEVAPLVADINTLLERNREIVERGRRQAADLAHALKTPVAILRNALDAAPRDVGDEARLALDRVEAQLQTQLARIRAANASVLARGRLPVGKSVDRLLRLFCSLPEARELEFDLDLPDGLVVAMDVQDLEEILGNLIENAVRHARTKVRVSGRREGSASIVDIEDDGPGIPEAERREALRSGGRLDVSAPGTGLGLAIASDLTAAYGGELALERSPTLGGLRVRLRVPDRAGLGGPG</sequence>
<dbReference type="InterPro" id="IPR003594">
    <property type="entry name" value="HATPase_dom"/>
</dbReference>
<evidence type="ECO:0000256" key="5">
    <source>
        <dbReference type="ARBA" id="ARBA00022679"/>
    </source>
</evidence>
<evidence type="ECO:0000256" key="10">
    <source>
        <dbReference type="SAM" id="Phobius"/>
    </source>
</evidence>
<comment type="catalytic activity">
    <reaction evidence="1">
        <text>ATP + protein L-histidine = ADP + protein N-phospho-L-histidine.</text>
        <dbReference type="EC" id="2.7.13.3"/>
    </reaction>
</comment>
<dbReference type="Proteomes" id="UP000239736">
    <property type="component" value="Unassembled WGS sequence"/>
</dbReference>
<comment type="subcellular location">
    <subcellularLocation>
        <location evidence="2">Membrane</location>
    </subcellularLocation>
</comment>
<keyword evidence="7 12" id="KW-0418">Kinase</keyword>
<evidence type="ECO:0000256" key="8">
    <source>
        <dbReference type="ARBA" id="ARBA00022989"/>
    </source>
</evidence>
<evidence type="ECO:0000256" key="7">
    <source>
        <dbReference type="ARBA" id="ARBA00022777"/>
    </source>
</evidence>